<dbReference type="GO" id="GO:0031145">
    <property type="term" value="P:anaphase-promoting complex-dependent catabolic process"/>
    <property type="evidence" value="ECO:0007669"/>
    <property type="project" value="TreeGrafter"/>
</dbReference>
<sequence>MVKMAELNGHTSRVLYMTQSPDGCTVASAAADETLRFWNVFGNPATAGKAAPKAYSEPFAKFNRIRLDSTSALGIVQMLHDIAVVCIYQFKGRVVNVGFKRLEKSLSFFGFAARKAVSATAFTVTGVVNKFLTVAINVTIWDKHASPAGLEC</sequence>
<proteinExistence type="predicted"/>
<dbReference type="Gene3D" id="2.130.10.10">
    <property type="entry name" value="YVTN repeat-like/Quinoprotein amine dehydrogenase"/>
    <property type="match status" value="1"/>
</dbReference>
<evidence type="ECO:0000256" key="2">
    <source>
        <dbReference type="ARBA" id="ARBA00022737"/>
    </source>
</evidence>
<dbReference type="GO" id="GO:1905786">
    <property type="term" value="P:positive regulation of anaphase-promoting complex-dependent catabolic process"/>
    <property type="evidence" value="ECO:0007669"/>
    <property type="project" value="TreeGrafter"/>
</dbReference>
<dbReference type="Pfam" id="PF00400">
    <property type="entry name" value="WD40"/>
    <property type="match status" value="1"/>
</dbReference>
<dbReference type="PROSITE" id="PS50082">
    <property type="entry name" value="WD_REPEATS_2"/>
    <property type="match status" value="1"/>
</dbReference>
<dbReference type="SUPFAM" id="SSF50978">
    <property type="entry name" value="WD40 repeat-like"/>
    <property type="match status" value="1"/>
</dbReference>
<evidence type="ECO:0000256" key="1">
    <source>
        <dbReference type="ARBA" id="ARBA00022574"/>
    </source>
</evidence>
<keyword evidence="5" id="KW-1185">Reference proteome</keyword>
<dbReference type="InterPro" id="IPR015943">
    <property type="entry name" value="WD40/YVTN_repeat-like_dom_sf"/>
</dbReference>
<dbReference type="InterPro" id="IPR036322">
    <property type="entry name" value="WD40_repeat_dom_sf"/>
</dbReference>
<dbReference type="GO" id="GO:0005680">
    <property type="term" value="C:anaphase-promoting complex"/>
    <property type="evidence" value="ECO:0007669"/>
    <property type="project" value="TreeGrafter"/>
</dbReference>
<dbReference type="InterPro" id="IPR019775">
    <property type="entry name" value="WD40_repeat_CS"/>
</dbReference>
<feature type="repeat" description="WD" evidence="3">
    <location>
        <begin position="7"/>
        <end position="40"/>
    </location>
</feature>
<dbReference type="InterPro" id="IPR033010">
    <property type="entry name" value="Cdc20/Fizzy"/>
</dbReference>
<gene>
    <name evidence="4" type="ORF">KIW84_073669</name>
</gene>
<evidence type="ECO:0000313" key="4">
    <source>
        <dbReference type="EMBL" id="KAI5387667.1"/>
    </source>
</evidence>
<dbReference type="PANTHER" id="PTHR19918">
    <property type="entry name" value="CELL DIVISION CYCLE 20 CDC20 FIZZY -RELATED"/>
    <property type="match status" value="1"/>
</dbReference>
<protein>
    <submittedName>
        <fullName evidence="4">Uncharacterized protein</fullName>
    </submittedName>
</protein>
<dbReference type="Proteomes" id="UP001058974">
    <property type="component" value="Chromosome 7"/>
</dbReference>
<dbReference type="GO" id="GO:0010997">
    <property type="term" value="F:anaphase-promoting complex binding"/>
    <property type="evidence" value="ECO:0007669"/>
    <property type="project" value="InterPro"/>
</dbReference>
<accession>A0A9D4ZVW6</accession>
<keyword evidence="2" id="KW-0677">Repeat</keyword>
<dbReference type="EMBL" id="JAMSHJ010000007">
    <property type="protein sequence ID" value="KAI5387667.1"/>
    <property type="molecule type" value="Genomic_DNA"/>
</dbReference>
<dbReference type="AlphaFoldDB" id="A0A9D4ZVW6"/>
<keyword evidence="1 3" id="KW-0853">WD repeat</keyword>
<evidence type="ECO:0000256" key="3">
    <source>
        <dbReference type="PROSITE-ProRule" id="PRU00221"/>
    </source>
</evidence>
<dbReference type="Gramene" id="Psat07G0366900-T1">
    <property type="protein sequence ID" value="KAI5387667.1"/>
    <property type="gene ID" value="KIW84_073669"/>
</dbReference>
<dbReference type="InterPro" id="IPR001680">
    <property type="entry name" value="WD40_rpt"/>
</dbReference>
<reference evidence="4 5" key="1">
    <citation type="journal article" date="2022" name="Nat. Genet.">
        <title>Improved pea reference genome and pan-genome highlight genomic features and evolutionary characteristics.</title>
        <authorList>
            <person name="Yang T."/>
            <person name="Liu R."/>
            <person name="Luo Y."/>
            <person name="Hu S."/>
            <person name="Wang D."/>
            <person name="Wang C."/>
            <person name="Pandey M.K."/>
            <person name="Ge S."/>
            <person name="Xu Q."/>
            <person name="Li N."/>
            <person name="Li G."/>
            <person name="Huang Y."/>
            <person name="Saxena R.K."/>
            <person name="Ji Y."/>
            <person name="Li M."/>
            <person name="Yan X."/>
            <person name="He Y."/>
            <person name="Liu Y."/>
            <person name="Wang X."/>
            <person name="Xiang C."/>
            <person name="Varshney R.K."/>
            <person name="Ding H."/>
            <person name="Gao S."/>
            <person name="Zong X."/>
        </authorList>
    </citation>
    <scope>NUCLEOTIDE SEQUENCE [LARGE SCALE GENOMIC DNA]</scope>
    <source>
        <strain evidence="4 5">cv. Zhongwan 6</strain>
    </source>
</reference>
<dbReference type="GO" id="GO:1990757">
    <property type="term" value="F:ubiquitin ligase activator activity"/>
    <property type="evidence" value="ECO:0007669"/>
    <property type="project" value="TreeGrafter"/>
</dbReference>
<dbReference type="PROSITE" id="PS00678">
    <property type="entry name" value="WD_REPEATS_1"/>
    <property type="match status" value="1"/>
</dbReference>
<organism evidence="4 5">
    <name type="scientific">Pisum sativum</name>
    <name type="common">Garden pea</name>
    <name type="synonym">Lathyrus oleraceus</name>
    <dbReference type="NCBI Taxonomy" id="3888"/>
    <lineage>
        <taxon>Eukaryota</taxon>
        <taxon>Viridiplantae</taxon>
        <taxon>Streptophyta</taxon>
        <taxon>Embryophyta</taxon>
        <taxon>Tracheophyta</taxon>
        <taxon>Spermatophyta</taxon>
        <taxon>Magnoliopsida</taxon>
        <taxon>eudicotyledons</taxon>
        <taxon>Gunneridae</taxon>
        <taxon>Pentapetalae</taxon>
        <taxon>rosids</taxon>
        <taxon>fabids</taxon>
        <taxon>Fabales</taxon>
        <taxon>Fabaceae</taxon>
        <taxon>Papilionoideae</taxon>
        <taxon>50 kb inversion clade</taxon>
        <taxon>NPAAA clade</taxon>
        <taxon>Hologalegina</taxon>
        <taxon>IRL clade</taxon>
        <taxon>Fabeae</taxon>
        <taxon>Lathyrus</taxon>
    </lineage>
</organism>
<comment type="caution">
    <text evidence="4">The sequence shown here is derived from an EMBL/GenBank/DDBJ whole genome shotgun (WGS) entry which is preliminary data.</text>
</comment>
<dbReference type="PANTHER" id="PTHR19918:SF39">
    <property type="entry name" value="TRANSDUCIN FAMILY PROTEIN_WD-40 REPEAT PROTEIN"/>
    <property type="match status" value="1"/>
</dbReference>
<dbReference type="PROSITE" id="PS50294">
    <property type="entry name" value="WD_REPEATS_REGION"/>
    <property type="match status" value="1"/>
</dbReference>
<evidence type="ECO:0000313" key="5">
    <source>
        <dbReference type="Proteomes" id="UP001058974"/>
    </source>
</evidence>
<name>A0A9D4ZVW6_PEA</name>